<evidence type="ECO:0000313" key="2">
    <source>
        <dbReference type="EMBL" id="CAD6195823.1"/>
    </source>
</evidence>
<protein>
    <submittedName>
        <fullName evidence="2">Uncharacterized protein</fullName>
    </submittedName>
</protein>
<gene>
    <name evidence="2" type="ORF">CAUJ_LOCUS11742</name>
</gene>
<dbReference type="PANTHER" id="PTHR38608:SF1">
    <property type="entry name" value="PROTEIN CBG00664"/>
    <property type="match status" value="1"/>
</dbReference>
<dbReference type="OrthoDB" id="5833525at2759"/>
<evidence type="ECO:0000313" key="3">
    <source>
        <dbReference type="Proteomes" id="UP000835052"/>
    </source>
</evidence>
<organism evidence="2 3">
    <name type="scientific">Caenorhabditis auriculariae</name>
    <dbReference type="NCBI Taxonomy" id="2777116"/>
    <lineage>
        <taxon>Eukaryota</taxon>
        <taxon>Metazoa</taxon>
        <taxon>Ecdysozoa</taxon>
        <taxon>Nematoda</taxon>
        <taxon>Chromadorea</taxon>
        <taxon>Rhabditida</taxon>
        <taxon>Rhabditina</taxon>
        <taxon>Rhabditomorpha</taxon>
        <taxon>Rhabditoidea</taxon>
        <taxon>Rhabditidae</taxon>
        <taxon>Peloderinae</taxon>
        <taxon>Caenorhabditis</taxon>
    </lineage>
</organism>
<feature type="compositionally biased region" description="Basic residues" evidence="1">
    <location>
        <begin position="98"/>
        <end position="111"/>
    </location>
</feature>
<dbReference type="EMBL" id="CAJGYM010000061">
    <property type="protein sequence ID" value="CAD6195823.1"/>
    <property type="molecule type" value="Genomic_DNA"/>
</dbReference>
<reference evidence="2" key="1">
    <citation type="submission" date="2020-10" db="EMBL/GenBank/DDBJ databases">
        <authorList>
            <person name="Kikuchi T."/>
        </authorList>
    </citation>
    <scope>NUCLEOTIDE SEQUENCE</scope>
    <source>
        <strain evidence="2">NKZ352</strain>
    </source>
</reference>
<accession>A0A8S1HGY5</accession>
<name>A0A8S1HGY5_9PELO</name>
<evidence type="ECO:0000256" key="1">
    <source>
        <dbReference type="SAM" id="MobiDB-lite"/>
    </source>
</evidence>
<comment type="caution">
    <text evidence="2">The sequence shown here is derived from an EMBL/GenBank/DDBJ whole genome shotgun (WGS) entry which is preliminary data.</text>
</comment>
<dbReference type="Proteomes" id="UP000835052">
    <property type="component" value="Unassembled WGS sequence"/>
</dbReference>
<sequence>MLGVMNNPTDSQVEFYSAARPSSLYAQCRKSSDVRSYWEDGRVMINGEPASPISAEELWRSVIIKGLATSMIKSYEKPKEGPLDIIRRLSSKFSLSRPKSRKSKATKRSNKSQKSYKEDIEQALKEANEEQEKHVTIIRIDTIRKDSHPPTVHFSDDVNSPKVIVPNDGILARLMEEEESTRLHVDRPKTWNVDSGKGSLDESETNNSRAVVHIEHF</sequence>
<dbReference type="AlphaFoldDB" id="A0A8S1HGY5"/>
<keyword evidence="3" id="KW-1185">Reference proteome</keyword>
<dbReference type="PANTHER" id="PTHR38608">
    <property type="entry name" value="PROTEIN CBG07207"/>
    <property type="match status" value="1"/>
</dbReference>
<proteinExistence type="predicted"/>
<feature type="region of interest" description="Disordered" evidence="1">
    <location>
        <begin position="94"/>
        <end position="118"/>
    </location>
</feature>